<dbReference type="AlphaFoldDB" id="A0AAN8CYF3"/>
<evidence type="ECO:0000313" key="1">
    <source>
        <dbReference type="EMBL" id="KAK5912890.1"/>
    </source>
</evidence>
<gene>
    <name evidence="1" type="ORF">CesoFtcFv8_002719</name>
</gene>
<dbReference type="EMBL" id="JAULUE010002047">
    <property type="protein sequence ID" value="KAK5912890.1"/>
    <property type="molecule type" value="Genomic_DNA"/>
</dbReference>
<dbReference type="Proteomes" id="UP001335648">
    <property type="component" value="Unassembled WGS sequence"/>
</dbReference>
<name>A0AAN8CYF3_9TELE</name>
<comment type="caution">
    <text evidence="1">The sequence shown here is derived from an EMBL/GenBank/DDBJ whole genome shotgun (WGS) entry which is preliminary data.</text>
</comment>
<sequence length="82" mass="9512">MDRASRVITALPFFLSQSNFLELWLFVNQRWFNGILGNVSRPDKQRSRQACWCTESGGVEVSQEVQLEFCTSMVLNMTRPPR</sequence>
<evidence type="ECO:0000313" key="2">
    <source>
        <dbReference type="Proteomes" id="UP001335648"/>
    </source>
</evidence>
<protein>
    <submittedName>
        <fullName evidence="1">Uncharacterized protein</fullName>
    </submittedName>
</protein>
<reference evidence="1 2" key="1">
    <citation type="journal article" date="2023" name="Mol. Biol. Evol.">
        <title>Genomics of Secondarily Temperate Adaptation in the Only Non-Antarctic Icefish.</title>
        <authorList>
            <person name="Rivera-Colon A.G."/>
            <person name="Rayamajhi N."/>
            <person name="Minhas B.F."/>
            <person name="Madrigal G."/>
            <person name="Bilyk K.T."/>
            <person name="Yoon V."/>
            <person name="Hune M."/>
            <person name="Gregory S."/>
            <person name="Cheng C.H.C."/>
            <person name="Catchen J.M."/>
        </authorList>
    </citation>
    <scope>NUCLEOTIDE SEQUENCE [LARGE SCALE GENOMIC DNA]</scope>
    <source>
        <strain evidence="1">JC2023a</strain>
    </source>
</reference>
<proteinExistence type="predicted"/>
<keyword evidence="2" id="KW-1185">Reference proteome</keyword>
<accession>A0AAN8CYF3</accession>
<organism evidence="1 2">
    <name type="scientific">Champsocephalus esox</name>
    <name type="common">pike icefish</name>
    <dbReference type="NCBI Taxonomy" id="159716"/>
    <lineage>
        <taxon>Eukaryota</taxon>
        <taxon>Metazoa</taxon>
        <taxon>Chordata</taxon>
        <taxon>Craniata</taxon>
        <taxon>Vertebrata</taxon>
        <taxon>Euteleostomi</taxon>
        <taxon>Actinopterygii</taxon>
        <taxon>Neopterygii</taxon>
        <taxon>Teleostei</taxon>
        <taxon>Neoteleostei</taxon>
        <taxon>Acanthomorphata</taxon>
        <taxon>Eupercaria</taxon>
        <taxon>Perciformes</taxon>
        <taxon>Notothenioidei</taxon>
        <taxon>Channichthyidae</taxon>
        <taxon>Champsocephalus</taxon>
    </lineage>
</organism>